<evidence type="ECO:0000259" key="10">
    <source>
        <dbReference type="PROSITE" id="PS51782"/>
    </source>
</evidence>
<evidence type="ECO:0000313" key="11">
    <source>
        <dbReference type="EMBL" id="ODS23544.1"/>
    </source>
</evidence>
<evidence type="ECO:0000256" key="3">
    <source>
        <dbReference type="ARBA" id="ARBA00010860"/>
    </source>
</evidence>
<dbReference type="GO" id="GO:0071555">
    <property type="term" value="P:cell wall organization"/>
    <property type="evidence" value="ECO:0007669"/>
    <property type="project" value="UniProtKB-KW"/>
</dbReference>
<dbReference type="Pfam" id="PF01520">
    <property type="entry name" value="Amidase_3"/>
    <property type="match status" value="1"/>
</dbReference>
<dbReference type="InterPro" id="IPR036779">
    <property type="entry name" value="LysM_dom_sf"/>
</dbReference>
<organism evidence="11 12">
    <name type="scientific">Candidatus Endobugula sertula</name>
    <name type="common">Bugula neritina bacterial symbiont</name>
    <dbReference type="NCBI Taxonomy" id="62101"/>
    <lineage>
        <taxon>Bacteria</taxon>
        <taxon>Pseudomonadati</taxon>
        <taxon>Pseudomonadota</taxon>
        <taxon>Gammaproteobacteria</taxon>
        <taxon>Cellvibrionales</taxon>
        <taxon>Cellvibrionaceae</taxon>
        <taxon>Candidatus Endobugula</taxon>
    </lineage>
</organism>
<dbReference type="EMBL" id="MDLC01000026">
    <property type="protein sequence ID" value="ODS23544.1"/>
    <property type="molecule type" value="Genomic_DNA"/>
</dbReference>
<keyword evidence="7" id="KW-0378">Hydrolase</keyword>
<dbReference type="InterPro" id="IPR002508">
    <property type="entry name" value="MurNAc-LAA_cat"/>
</dbReference>
<dbReference type="CDD" id="cd02696">
    <property type="entry name" value="MurNAc-LAA"/>
    <property type="match status" value="1"/>
</dbReference>
<dbReference type="SUPFAM" id="SSF53187">
    <property type="entry name" value="Zn-dependent exopeptidases"/>
    <property type="match status" value="1"/>
</dbReference>
<dbReference type="CDD" id="cd00118">
    <property type="entry name" value="LysM"/>
    <property type="match status" value="2"/>
</dbReference>
<dbReference type="GO" id="GO:0030288">
    <property type="term" value="C:outer membrane-bounded periplasmic space"/>
    <property type="evidence" value="ECO:0007669"/>
    <property type="project" value="TreeGrafter"/>
</dbReference>
<evidence type="ECO:0000256" key="7">
    <source>
        <dbReference type="ARBA" id="ARBA00022801"/>
    </source>
</evidence>
<evidence type="ECO:0000256" key="1">
    <source>
        <dbReference type="ARBA" id="ARBA00001561"/>
    </source>
</evidence>
<proteinExistence type="inferred from homology"/>
<evidence type="ECO:0000256" key="9">
    <source>
        <dbReference type="ARBA" id="ARBA00074581"/>
    </source>
</evidence>
<protein>
    <recommendedName>
        <fullName evidence="9">N-acetylmuramoyl-L-alanine amidase AmiC</fullName>
        <ecNumber evidence="4">3.5.1.28</ecNumber>
    </recommendedName>
</protein>
<dbReference type="GO" id="GO:0008745">
    <property type="term" value="F:N-acetylmuramoyl-L-alanine amidase activity"/>
    <property type="evidence" value="ECO:0007669"/>
    <property type="project" value="UniProtKB-EC"/>
</dbReference>
<evidence type="ECO:0000256" key="6">
    <source>
        <dbReference type="ARBA" id="ARBA00022764"/>
    </source>
</evidence>
<gene>
    <name evidence="11" type="ORF">AB835_08480</name>
</gene>
<comment type="catalytic activity">
    <reaction evidence="1">
        <text>Hydrolyzes the link between N-acetylmuramoyl residues and L-amino acid residues in certain cell-wall glycopeptides.</text>
        <dbReference type="EC" id="3.5.1.28"/>
    </reaction>
</comment>
<dbReference type="Gene3D" id="2.60.40.3500">
    <property type="match status" value="1"/>
</dbReference>
<dbReference type="STRING" id="62101.AB835_08480"/>
<dbReference type="PROSITE" id="PS51782">
    <property type="entry name" value="LYSM"/>
    <property type="match status" value="2"/>
</dbReference>
<dbReference type="SMART" id="SM00646">
    <property type="entry name" value="Ami_3"/>
    <property type="match status" value="1"/>
</dbReference>
<keyword evidence="5" id="KW-0732">Signal</keyword>
<evidence type="ECO:0000313" key="12">
    <source>
        <dbReference type="Proteomes" id="UP000242502"/>
    </source>
</evidence>
<dbReference type="Pfam" id="PF01476">
    <property type="entry name" value="LysM"/>
    <property type="match status" value="2"/>
</dbReference>
<comment type="caution">
    <text evidence="11">The sequence shown here is derived from an EMBL/GenBank/DDBJ whole genome shotgun (WGS) entry which is preliminary data.</text>
</comment>
<name>A0A1D2QPR0_9GAMM</name>
<reference evidence="11 12" key="1">
    <citation type="journal article" date="2016" name="Appl. Environ. Microbiol.">
        <title>Lack of Overt Genome Reduction in the Bryostatin-Producing Bryozoan Symbiont "Candidatus Endobugula sertula".</title>
        <authorList>
            <person name="Miller I.J."/>
            <person name="Vanee N."/>
            <person name="Fong S.S."/>
            <person name="Lim-Fong G.E."/>
            <person name="Kwan J.C."/>
        </authorList>
    </citation>
    <scope>NUCLEOTIDE SEQUENCE [LARGE SCALE GENOMIC DNA]</scope>
    <source>
        <strain evidence="11">AB1-4</strain>
    </source>
</reference>
<keyword evidence="8" id="KW-0961">Cell wall biogenesis/degradation</keyword>
<dbReference type="Pfam" id="PF11741">
    <property type="entry name" value="AMIN"/>
    <property type="match status" value="1"/>
</dbReference>
<dbReference type="FunFam" id="3.40.630.40:FF:000001">
    <property type="entry name" value="N-acetylmuramoyl-L-alanine amidase"/>
    <property type="match status" value="1"/>
</dbReference>
<dbReference type="GO" id="GO:0009253">
    <property type="term" value="P:peptidoglycan catabolic process"/>
    <property type="evidence" value="ECO:0007669"/>
    <property type="project" value="InterPro"/>
</dbReference>
<evidence type="ECO:0000256" key="5">
    <source>
        <dbReference type="ARBA" id="ARBA00022729"/>
    </source>
</evidence>
<comment type="similarity">
    <text evidence="3">Belongs to the N-acetylmuramoyl-L-alanine amidase 3 family.</text>
</comment>
<evidence type="ECO:0000256" key="4">
    <source>
        <dbReference type="ARBA" id="ARBA00011901"/>
    </source>
</evidence>
<dbReference type="PANTHER" id="PTHR30404:SF0">
    <property type="entry name" value="N-ACETYLMURAMOYL-L-ALANINE AMIDASE AMIC"/>
    <property type="match status" value="1"/>
</dbReference>
<dbReference type="InterPro" id="IPR050695">
    <property type="entry name" value="N-acetylmuramoyl_amidase_3"/>
</dbReference>
<keyword evidence="6" id="KW-0574">Periplasm</keyword>
<evidence type="ECO:0000256" key="8">
    <source>
        <dbReference type="ARBA" id="ARBA00023316"/>
    </source>
</evidence>
<dbReference type="Gene3D" id="3.10.350.10">
    <property type="entry name" value="LysM domain"/>
    <property type="match status" value="2"/>
</dbReference>
<dbReference type="InterPro" id="IPR018392">
    <property type="entry name" value="LysM"/>
</dbReference>
<evidence type="ECO:0000256" key="2">
    <source>
        <dbReference type="ARBA" id="ARBA00004418"/>
    </source>
</evidence>
<dbReference type="SMART" id="SM00257">
    <property type="entry name" value="LysM"/>
    <property type="match status" value="2"/>
</dbReference>
<feature type="domain" description="LysM" evidence="10">
    <location>
        <begin position="478"/>
        <end position="522"/>
    </location>
</feature>
<dbReference type="SUPFAM" id="SSF54106">
    <property type="entry name" value="LysM domain"/>
    <property type="match status" value="2"/>
</dbReference>
<sequence>MKRHSPFLFLIVCFWLVAADTWAASLYGVRLWRAPDHTRIVLDMSGQVMYKLFQLNNPNRIVIDISHSRNDASFKALNYEGTPIRQIRAATRNQKDLRLVLDLSTSVNPRSFFLKPNKDKPHRLVIDLYDKKGITKKTVEEVAASSQKSSSGINNPIKKSHRRDIIIVVDAGHGGEDPGAIGPNHIREKVVVLDIAKRLARRIDKKLGYRALLTRKGDYFLPLRKRRDIARQERADIFVSIHADAFNKPQAKGASVFALSQRGATSETARFLAKQENEADLIGGVGDVSLENKGEVLRGVLVDLSMTATVGASLDVGKHVLNDIGHIAHLHKKRVEQAGFLVLKSPDVPSILIETGFISNPKEAKRLSTPSYRQQMADAIFKGVEKYFDRKPPVGTYIAWKKNGGRDADGNNTVTATKSDRTIKHKVVRGDSLSEIAQRYRVSMAKIKKLNDLKNNSIRIGQVLTIAEKRVGEVSYSAVHRVSSGETLSGIALRYNTSVNAIRRLNKMSALSIIRIGQKIKIPSKKG</sequence>
<dbReference type="InterPro" id="IPR021731">
    <property type="entry name" value="AMIN_dom"/>
</dbReference>
<feature type="domain" description="LysM" evidence="10">
    <location>
        <begin position="423"/>
        <end position="466"/>
    </location>
</feature>
<dbReference type="PANTHER" id="PTHR30404">
    <property type="entry name" value="N-ACETYLMURAMOYL-L-ALANINE AMIDASE"/>
    <property type="match status" value="1"/>
</dbReference>
<dbReference type="AlphaFoldDB" id="A0A1D2QPR0"/>
<dbReference type="EC" id="3.5.1.28" evidence="4"/>
<dbReference type="Proteomes" id="UP000242502">
    <property type="component" value="Unassembled WGS sequence"/>
</dbReference>
<comment type="subcellular location">
    <subcellularLocation>
        <location evidence="2">Periplasm</location>
    </subcellularLocation>
</comment>
<accession>A0A1D2QPR0</accession>
<dbReference type="Gene3D" id="3.40.630.40">
    <property type="entry name" value="Zn-dependent exopeptidases"/>
    <property type="match status" value="1"/>
</dbReference>